<sequence length="53" mass="5803">METKPLGPDEAFARDLEQLDRELEQRDGADIPTPTVDLIAGLVAGMRLVGRPQ</sequence>
<accession>A0A1R4F0M6</accession>
<dbReference type="Proteomes" id="UP000195766">
    <property type="component" value="Unassembled WGS sequence"/>
</dbReference>
<dbReference type="AlphaFoldDB" id="A0A1R4F0M6"/>
<dbReference type="EMBL" id="FUIE01000015">
    <property type="protein sequence ID" value="SJM49411.1"/>
    <property type="molecule type" value="Genomic_DNA"/>
</dbReference>
<gene>
    <name evidence="1" type="ORF">FM111_01815</name>
</gene>
<protein>
    <submittedName>
        <fullName evidence="1">Uncharacterized protein</fullName>
    </submittedName>
</protein>
<name>A0A1R4F0M6_BREDI</name>
<evidence type="ECO:0000313" key="1">
    <source>
        <dbReference type="EMBL" id="SJM49411.1"/>
    </source>
</evidence>
<evidence type="ECO:0000313" key="2">
    <source>
        <dbReference type="Proteomes" id="UP000195766"/>
    </source>
</evidence>
<dbReference type="RefSeq" id="WP_179204987.1">
    <property type="nucleotide sequence ID" value="NZ_FUIE01000015.1"/>
</dbReference>
<proteinExistence type="predicted"/>
<reference evidence="1 2" key="1">
    <citation type="submission" date="2017-02" db="EMBL/GenBank/DDBJ databases">
        <authorList>
            <person name="Peterson S.W."/>
        </authorList>
    </citation>
    <scope>NUCLEOTIDE SEQUENCE [LARGE SCALE GENOMIC DNA]</scope>
    <source>
        <strain evidence="1 2">3F5N</strain>
    </source>
</reference>
<organism evidence="1 2">
    <name type="scientific">Brevundimonas diminuta 3F5N</name>
    <dbReference type="NCBI Taxonomy" id="1255603"/>
    <lineage>
        <taxon>Bacteria</taxon>
        <taxon>Pseudomonadati</taxon>
        <taxon>Pseudomonadota</taxon>
        <taxon>Alphaproteobacteria</taxon>
        <taxon>Caulobacterales</taxon>
        <taxon>Caulobacteraceae</taxon>
        <taxon>Brevundimonas</taxon>
    </lineage>
</organism>